<dbReference type="PROSITE" id="PS51257">
    <property type="entry name" value="PROKAR_LIPOPROTEIN"/>
    <property type="match status" value="1"/>
</dbReference>
<evidence type="ECO:0000256" key="1">
    <source>
        <dbReference type="SAM" id="SignalP"/>
    </source>
</evidence>
<feature type="domain" description="DUF306" evidence="2">
    <location>
        <begin position="28"/>
        <end position="134"/>
    </location>
</feature>
<dbReference type="STRING" id="1267021.FPB0191_00646"/>
<dbReference type="Pfam" id="PF03724">
    <property type="entry name" value="META"/>
    <property type="match status" value="1"/>
</dbReference>
<evidence type="ECO:0000313" key="4">
    <source>
        <dbReference type="EMBL" id="PXY95900.1"/>
    </source>
</evidence>
<reference evidence="3 5" key="1">
    <citation type="journal article" date="2014" name="Appl. Environ. Microbiol.">
        <title>Gut symbionts from distinct hosts exhibit genotoxic activity via divergent colibactin biosynthetic pathways.</title>
        <authorList>
            <person name="Engel P."/>
            <person name="Vizcaino M.I."/>
            <person name="Crawford J.M."/>
        </authorList>
    </citation>
    <scope>NUCLEOTIDE SEQUENCE [LARGE SCALE GENOMIC DNA]</scope>
    <source>
        <strain evidence="3 5">PEB0191</strain>
    </source>
</reference>
<dbReference type="KEGG" id="fpp:FPB0191_00646"/>
<proteinExistence type="predicted"/>
<dbReference type="Proteomes" id="UP000030901">
    <property type="component" value="Chromosome"/>
</dbReference>
<dbReference type="RefSeq" id="WP_052236722.1">
    <property type="nucleotide sequence ID" value="NZ_CALYQC010000089.1"/>
</dbReference>
<evidence type="ECO:0000313" key="5">
    <source>
        <dbReference type="Proteomes" id="UP000030901"/>
    </source>
</evidence>
<dbReference type="EMBL" id="QGLM01000007">
    <property type="protein sequence ID" value="PXY95900.1"/>
    <property type="molecule type" value="Genomic_DNA"/>
</dbReference>
<evidence type="ECO:0000259" key="2">
    <source>
        <dbReference type="Pfam" id="PF03724"/>
    </source>
</evidence>
<protein>
    <submittedName>
        <fullName evidence="3">Heat shock protein</fullName>
    </submittedName>
    <submittedName>
        <fullName evidence="4">META domain-containing protein</fullName>
    </submittedName>
</protein>
<reference evidence="4 6" key="2">
    <citation type="submission" date="2018-05" db="EMBL/GenBank/DDBJ databases">
        <title>Reference genomes for bee gut microbiota database.</title>
        <authorList>
            <person name="Ellegaard K.M."/>
        </authorList>
    </citation>
    <scope>NUCLEOTIDE SEQUENCE [LARGE SCALE GENOMIC DNA]</scope>
    <source>
        <strain evidence="4 6">ESL0167</strain>
    </source>
</reference>
<dbReference type="InterPro" id="IPR038670">
    <property type="entry name" value="HslJ-like_sf"/>
</dbReference>
<evidence type="ECO:0000313" key="6">
    <source>
        <dbReference type="Proteomes" id="UP000247838"/>
    </source>
</evidence>
<dbReference type="Gene3D" id="2.40.128.270">
    <property type="match status" value="1"/>
</dbReference>
<dbReference type="EMBL" id="CP009056">
    <property type="protein sequence ID" value="AJA44477.1"/>
    <property type="molecule type" value="Genomic_DNA"/>
</dbReference>
<organism evidence="3 5">
    <name type="scientific">Frischella perrara</name>
    <dbReference type="NCBI Taxonomy" id="1267021"/>
    <lineage>
        <taxon>Bacteria</taxon>
        <taxon>Pseudomonadati</taxon>
        <taxon>Pseudomonadota</taxon>
        <taxon>Gammaproteobacteria</taxon>
        <taxon>Orbales</taxon>
        <taxon>Orbaceae</taxon>
        <taxon>Frischella</taxon>
    </lineage>
</organism>
<dbReference type="AlphaFoldDB" id="A0A0A7S0X6"/>
<dbReference type="PANTHER" id="PTHR35535">
    <property type="entry name" value="HEAT SHOCK PROTEIN HSLJ"/>
    <property type="match status" value="1"/>
</dbReference>
<dbReference type="Proteomes" id="UP000247838">
    <property type="component" value="Unassembled WGS sequence"/>
</dbReference>
<gene>
    <name evidence="4" type="ORF">DKK76_03135</name>
    <name evidence="3" type="ORF">FPB0191_00646</name>
</gene>
<dbReference type="OrthoDB" id="5600341at2"/>
<dbReference type="InterPro" id="IPR053147">
    <property type="entry name" value="Hsp_HslJ-like"/>
</dbReference>
<feature type="signal peptide" evidence="1">
    <location>
        <begin position="1"/>
        <end position="19"/>
    </location>
</feature>
<keyword evidence="5" id="KW-1185">Reference proteome</keyword>
<dbReference type="PANTHER" id="PTHR35535:SF1">
    <property type="entry name" value="HEAT SHOCK PROTEIN HSLJ"/>
    <property type="match status" value="1"/>
</dbReference>
<dbReference type="InterPro" id="IPR005184">
    <property type="entry name" value="DUF306_Meta_HslJ"/>
</dbReference>
<keyword evidence="1" id="KW-0732">Signal</keyword>
<evidence type="ECO:0000313" key="3">
    <source>
        <dbReference type="EMBL" id="AJA44477.1"/>
    </source>
</evidence>
<dbReference type="HOGENOM" id="CLU_075808_1_0_6"/>
<name>A0A0A7S0X6_FRIPE</name>
<sequence length="145" mass="15996">MKKLATICAVLGTAALLSACTSNKTSNDDLAGHRYVLSTASTNVLTVAAPPVIEFYPLVQNDRLKVVGKMCNNFNGIATYRNGILHADNLVMTRAICSETVLNMLDVEISKMFIQGIKVEKRGDQLVLRSGRTTLIYKQEDIKRY</sequence>
<keyword evidence="3" id="KW-0346">Stress response</keyword>
<feature type="chain" id="PRO_5033216777" evidence="1">
    <location>
        <begin position="20"/>
        <end position="145"/>
    </location>
</feature>
<accession>A0A0A7S0X6</accession>